<reference evidence="2 3" key="1">
    <citation type="journal article" date="2023" name="Plants (Basel)">
        <title>Bridging the Gap: Combining Genomics and Transcriptomics Approaches to Understand Stylosanthes scabra, an Orphan Legume from the Brazilian Caatinga.</title>
        <authorList>
            <person name="Ferreira-Neto J.R.C."/>
            <person name="da Silva M.D."/>
            <person name="Binneck E."/>
            <person name="de Melo N.F."/>
            <person name="da Silva R.H."/>
            <person name="de Melo A.L.T.M."/>
            <person name="Pandolfi V."/>
            <person name="Bustamante F.O."/>
            <person name="Brasileiro-Vidal A.C."/>
            <person name="Benko-Iseppon A.M."/>
        </authorList>
    </citation>
    <scope>NUCLEOTIDE SEQUENCE [LARGE SCALE GENOMIC DNA]</scope>
    <source>
        <tissue evidence="2">Leaves</tissue>
    </source>
</reference>
<dbReference type="EMBL" id="JASCZI010060474">
    <property type="protein sequence ID" value="MED6132455.1"/>
    <property type="molecule type" value="Genomic_DNA"/>
</dbReference>
<feature type="region of interest" description="Disordered" evidence="1">
    <location>
        <begin position="1"/>
        <end position="53"/>
    </location>
</feature>
<organism evidence="2 3">
    <name type="scientific">Stylosanthes scabra</name>
    <dbReference type="NCBI Taxonomy" id="79078"/>
    <lineage>
        <taxon>Eukaryota</taxon>
        <taxon>Viridiplantae</taxon>
        <taxon>Streptophyta</taxon>
        <taxon>Embryophyta</taxon>
        <taxon>Tracheophyta</taxon>
        <taxon>Spermatophyta</taxon>
        <taxon>Magnoliopsida</taxon>
        <taxon>eudicotyledons</taxon>
        <taxon>Gunneridae</taxon>
        <taxon>Pentapetalae</taxon>
        <taxon>rosids</taxon>
        <taxon>fabids</taxon>
        <taxon>Fabales</taxon>
        <taxon>Fabaceae</taxon>
        <taxon>Papilionoideae</taxon>
        <taxon>50 kb inversion clade</taxon>
        <taxon>dalbergioids sensu lato</taxon>
        <taxon>Dalbergieae</taxon>
        <taxon>Pterocarpus clade</taxon>
        <taxon>Stylosanthes</taxon>
    </lineage>
</organism>
<feature type="compositionally biased region" description="Basic and acidic residues" evidence="1">
    <location>
        <begin position="1"/>
        <end position="17"/>
    </location>
</feature>
<sequence length="600" mass="66732">MKKRSRESMLLDSEKVNHKTNGILESPKKDGIKKSKVSVVKEENGQEWSQKEGECGPLITKDEEEVAETLYALAGMFPENGMNENNSKQLHEESLLNNTSVLEDLKDNANASSQASGIAEHASPCAEISAREATKISSSQETVHQKHHLDFPEKAELLMASHSTSPMIDFHSLPMMLRNENSNTNSSHGPELCLAMGLNMYKPSQIAHMERKPDIEFEMAKNVDYRQEQHTLKCRNENGEEGLAFWPSLSREPTVNKGPNWLEAAICASKHNFMETSSSGKTSEVATHKTTWKRCAAHVHISHIINKLELSKRGVIVEEQPKLHEFHPQMGSLDKGSKNGVMELHNFNNGMRNNGVTSSSSSFVPMTTQVENLRKPHESKNGFLQQQCHYRNVSHVVPTTFAAYGPQKQSFNFLSLSSGSNGLKVDNSYDKNGTRLEALSKLQQVPYFQTLPQQNGLMSIPTTHQSQYASPSYLDQLPVSGPQIRLQQPHYYGNPLCGTHYGSSTVSNKQQHQQSFWAVQLAAQGGSAANSNIIRTQYPNWQSGRHEYAASQCAQAILPRSPASMEAFGSKITSISAQQQQLIASIQEKWARPSSSPFCI</sequence>
<proteinExistence type="predicted"/>
<name>A0ABU6S8U9_9FABA</name>
<evidence type="ECO:0000313" key="3">
    <source>
        <dbReference type="Proteomes" id="UP001341840"/>
    </source>
</evidence>
<dbReference type="InterPro" id="IPR040305">
    <property type="entry name" value="At1g75730-like"/>
</dbReference>
<dbReference type="PANTHER" id="PTHR34792:SF3">
    <property type="match status" value="1"/>
</dbReference>
<evidence type="ECO:0000313" key="2">
    <source>
        <dbReference type="EMBL" id="MED6132455.1"/>
    </source>
</evidence>
<protein>
    <submittedName>
        <fullName evidence="2">Uncharacterized protein</fullName>
    </submittedName>
</protein>
<evidence type="ECO:0000256" key="1">
    <source>
        <dbReference type="SAM" id="MobiDB-lite"/>
    </source>
</evidence>
<feature type="compositionally biased region" description="Basic and acidic residues" evidence="1">
    <location>
        <begin position="26"/>
        <end position="53"/>
    </location>
</feature>
<comment type="caution">
    <text evidence="2">The sequence shown here is derived from an EMBL/GenBank/DDBJ whole genome shotgun (WGS) entry which is preliminary data.</text>
</comment>
<accession>A0ABU6S8U9</accession>
<dbReference type="Proteomes" id="UP001341840">
    <property type="component" value="Unassembled WGS sequence"/>
</dbReference>
<dbReference type="PANTHER" id="PTHR34792">
    <property type="entry name" value="OS02G0121500 PROTEIN"/>
    <property type="match status" value="1"/>
</dbReference>
<keyword evidence="3" id="KW-1185">Reference proteome</keyword>
<gene>
    <name evidence="2" type="ORF">PIB30_019250</name>
</gene>